<name>T0WR39_LACLC</name>
<evidence type="ECO:0000313" key="3">
    <source>
        <dbReference type="EMBL" id="EQC95528.1"/>
    </source>
</evidence>
<proteinExistence type="predicted"/>
<dbReference type="AlphaFoldDB" id="T0WR39"/>
<protein>
    <submittedName>
        <fullName evidence="1">Uncharacterized protein</fullName>
    </submittedName>
</protein>
<organism evidence="1 4">
    <name type="scientific">Lactococcus cremoris subsp. cremoris TIFN3</name>
    <dbReference type="NCBI Taxonomy" id="1234873"/>
    <lineage>
        <taxon>Bacteria</taxon>
        <taxon>Bacillati</taxon>
        <taxon>Bacillota</taxon>
        <taxon>Bacilli</taxon>
        <taxon>Lactobacillales</taxon>
        <taxon>Streptococcaceae</taxon>
        <taxon>Lactococcus</taxon>
        <taxon>Lactococcus cremoris subsp. cremoris</taxon>
    </lineage>
</organism>
<dbReference type="EMBL" id="ATBE01000161">
    <property type="protein sequence ID" value="EQC95528.1"/>
    <property type="molecule type" value="Genomic_DNA"/>
</dbReference>
<reference evidence="1 4" key="1">
    <citation type="journal article" date="2013" name="ISME J.">
        <title>Multifactorial diversity sustains microbial community stability.</title>
        <authorList>
            <person name="Erkus O."/>
            <person name="de Jager V.C."/>
            <person name="Spus M."/>
            <person name="van Alen-Boerrigter I.J."/>
            <person name="van Rijswijck I.M."/>
            <person name="Hazelwood L."/>
            <person name="Janssen P.W."/>
            <person name="van Hijum S.A."/>
            <person name="Kleerebezem M."/>
            <person name="Smid E.J."/>
        </authorList>
    </citation>
    <scope>NUCLEOTIDE SEQUENCE [LARGE SCALE GENOMIC DNA]</scope>
    <source>
        <strain evidence="1 4">TIFN3</strain>
    </source>
</reference>
<comment type="caution">
    <text evidence="1">The sequence shown here is derived from an EMBL/GenBank/DDBJ whole genome shotgun (WGS) entry which is preliminary data.</text>
</comment>
<accession>T0WR39</accession>
<dbReference type="EMBL" id="ATBE01000204">
    <property type="protein sequence ID" value="EQC95107.1"/>
    <property type="molecule type" value="Genomic_DNA"/>
</dbReference>
<evidence type="ECO:0000313" key="2">
    <source>
        <dbReference type="EMBL" id="EQC95107.1"/>
    </source>
</evidence>
<evidence type="ECO:0000313" key="4">
    <source>
        <dbReference type="Proteomes" id="UP000015664"/>
    </source>
</evidence>
<sequence>MNKTILELSRELNITKKKLQNKIYFGLGFLEEIKND</sequence>
<dbReference type="Proteomes" id="UP000015664">
    <property type="component" value="Unassembled WGS sequence"/>
</dbReference>
<gene>
    <name evidence="3" type="ORF">LLT3_14480</name>
    <name evidence="2" type="ORF">LLT3_14605</name>
    <name evidence="1" type="ORF">LLT3_14800</name>
</gene>
<dbReference type="EMBL" id="ATBE01000225">
    <property type="protein sequence ID" value="EQC95073.1"/>
    <property type="molecule type" value="Genomic_DNA"/>
</dbReference>
<evidence type="ECO:0000313" key="1">
    <source>
        <dbReference type="EMBL" id="EQC95073.1"/>
    </source>
</evidence>